<dbReference type="Pfam" id="PF00106">
    <property type="entry name" value="adh_short"/>
    <property type="match status" value="1"/>
</dbReference>
<dbReference type="AlphaFoldDB" id="A0A7J7E745"/>
<evidence type="ECO:0000256" key="2">
    <source>
        <dbReference type="ARBA" id="ARBA00006484"/>
    </source>
</evidence>
<gene>
    <name evidence="13" type="ORF">HPG69_008231</name>
</gene>
<evidence type="ECO:0000256" key="6">
    <source>
        <dbReference type="ARBA" id="ARBA00023002"/>
    </source>
</evidence>
<evidence type="ECO:0000256" key="8">
    <source>
        <dbReference type="ARBA" id="ARBA00042169"/>
    </source>
</evidence>
<dbReference type="InterPro" id="IPR051253">
    <property type="entry name" value="11-beta-HSD"/>
</dbReference>
<sequence length="389" mass="41819">MKVLLLTGLGALFFAYYWDDNFNPASLQGARVLLTGASAGVGEELAYHYARLGSHLVLTAHTEALLQKVEGGPLGWRGPRAALALQVVGNCRKLGAPKVFYIAADMASPEVPGRVVQFALDKLGGLDYLVLNHLGSAPAGTRARSAQATRWLLQAPPPGSRPRPRPFPAWVPPPSVTRSRHLQVNFLSYVQLTSLALPSLTDSRGSLVVVSSLLGRVPTSFSSPYSAAKFALDGFFGSLRRELDVQDVNVAITMCVLGLRDRAEAAEGGRHEGQGGPGAQGGPGGDPRRRHARLGRLLPLAFPPALPAPGVAAAPQGLVHPPGAQRHRRPRCCLSSWGLPLHPPGERPSIHPARRSRHLREGGHGPRQSSRQRRKTERNFQRLETVTTL</sequence>
<feature type="non-terminal residue" evidence="13">
    <location>
        <position position="1"/>
    </location>
</feature>
<keyword evidence="4 12" id="KW-0732">Signal</keyword>
<evidence type="ECO:0000256" key="1">
    <source>
        <dbReference type="ARBA" id="ARBA00004613"/>
    </source>
</evidence>
<dbReference type="PROSITE" id="PS00061">
    <property type="entry name" value="ADH_SHORT"/>
    <property type="match status" value="1"/>
</dbReference>
<evidence type="ECO:0000313" key="14">
    <source>
        <dbReference type="Proteomes" id="UP000551758"/>
    </source>
</evidence>
<evidence type="ECO:0000256" key="9">
    <source>
        <dbReference type="ARBA" id="ARBA00093198"/>
    </source>
</evidence>
<dbReference type="PRINTS" id="PR00081">
    <property type="entry name" value="GDHRDH"/>
</dbReference>
<name>A0A7J7E745_DICBM</name>
<dbReference type="InterPro" id="IPR036291">
    <property type="entry name" value="NAD(P)-bd_dom_sf"/>
</dbReference>
<evidence type="ECO:0000256" key="10">
    <source>
        <dbReference type="ARBA" id="ARBA00093430"/>
    </source>
</evidence>
<evidence type="ECO:0000256" key="4">
    <source>
        <dbReference type="ARBA" id="ARBA00022729"/>
    </source>
</evidence>
<comment type="function">
    <text evidence="10">Unidirectional NADP(+)-dependent cortisol dehydrogenase (in vitro).</text>
</comment>
<keyword evidence="6" id="KW-0560">Oxidoreductase</keyword>
<protein>
    <recommendedName>
        <fullName evidence="7">Hydroxysteroid 11-beta-dehydrogenase 1-like protein</fullName>
    </recommendedName>
    <alternativeName>
        <fullName evidence="8">11-beta-hydroxysteroid dehydrogenase type 3</fullName>
    </alternativeName>
</protein>
<comment type="subcellular location">
    <subcellularLocation>
        <location evidence="1">Secreted</location>
    </subcellularLocation>
</comment>
<dbReference type="Gene3D" id="3.40.50.720">
    <property type="entry name" value="NAD(P)-binding Rossmann-like Domain"/>
    <property type="match status" value="1"/>
</dbReference>
<evidence type="ECO:0000256" key="7">
    <source>
        <dbReference type="ARBA" id="ARBA00040597"/>
    </source>
</evidence>
<dbReference type="EMBL" id="JACDTQ010003919">
    <property type="protein sequence ID" value="KAF5911632.1"/>
    <property type="molecule type" value="Genomic_DNA"/>
</dbReference>
<organism evidence="13 14">
    <name type="scientific">Diceros bicornis minor</name>
    <name type="common">South-central black rhinoceros</name>
    <dbReference type="NCBI Taxonomy" id="77932"/>
    <lineage>
        <taxon>Eukaryota</taxon>
        <taxon>Metazoa</taxon>
        <taxon>Chordata</taxon>
        <taxon>Craniata</taxon>
        <taxon>Vertebrata</taxon>
        <taxon>Euteleostomi</taxon>
        <taxon>Mammalia</taxon>
        <taxon>Eutheria</taxon>
        <taxon>Laurasiatheria</taxon>
        <taxon>Perissodactyla</taxon>
        <taxon>Rhinocerotidae</taxon>
        <taxon>Diceros</taxon>
    </lineage>
</organism>
<comment type="caution">
    <text evidence="13">The sequence shown here is derived from an EMBL/GenBank/DDBJ whole genome shotgun (WGS) entry which is preliminary data.</text>
</comment>
<dbReference type="InterPro" id="IPR020904">
    <property type="entry name" value="Sc_DH/Rdtase_CS"/>
</dbReference>
<evidence type="ECO:0000256" key="5">
    <source>
        <dbReference type="ARBA" id="ARBA00022857"/>
    </source>
</evidence>
<dbReference type="PANTHER" id="PTHR44279">
    <property type="entry name" value="HYDROXYSTEROID (11-BETA) DEHYDROGENASE 1-LIKE B-RELATED"/>
    <property type="match status" value="1"/>
</dbReference>
<dbReference type="GO" id="GO:0005576">
    <property type="term" value="C:extracellular region"/>
    <property type="evidence" value="ECO:0007669"/>
    <property type="project" value="UniProtKB-SubCell"/>
</dbReference>
<evidence type="ECO:0000256" key="3">
    <source>
        <dbReference type="ARBA" id="ARBA00022525"/>
    </source>
</evidence>
<comment type="similarity">
    <text evidence="2">Belongs to the short-chain dehydrogenases/reductases (SDR) family.</text>
</comment>
<dbReference type="Proteomes" id="UP000551758">
    <property type="component" value="Unassembled WGS sequence"/>
</dbReference>
<dbReference type="GO" id="GO:0016491">
    <property type="term" value="F:oxidoreductase activity"/>
    <property type="evidence" value="ECO:0007669"/>
    <property type="project" value="UniProtKB-KW"/>
</dbReference>
<keyword evidence="14" id="KW-1185">Reference proteome</keyword>
<keyword evidence="5" id="KW-0521">NADP</keyword>
<dbReference type="SUPFAM" id="SSF51735">
    <property type="entry name" value="NAD(P)-binding Rossmann-fold domains"/>
    <property type="match status" value="1"/>
</dbReference>
<evidence type="ECO:0000256" key="12">
    <source>
        <dbReference type="SAM" id="SignalP"/>
    </source>
</evidence>
<feature type="region of interest" description="Disordered" evidence="11">
    <location>
        <begin position="266"/>
        <end position="291"/>
    </location>
</feature>
<evidence type="ECO:0000313" key="13">
    <source>
        <dbReference type="EMBL" id="KAF5911632.1"/>
    </source>
</evidence>
<reference evidence="13 14" key="1">
    <citation type="journal article" date="2020" name="Mol. Biol. Evol.">
        <title>Interspecific Gene Flow and the Evolution of Specialization in Black and White Rhinoceros.</title>
        <authorList>
            <person name="Moodley Y."/>
            <person name="Westbury M.V."/>
            <person name="Russo I.M."/>
            <person name="Gopalakrishnan S."/>
            <person name="Rakotoarivelo A."/>
            <person name="Olsen R.A."/>
            <person name="Prost S."/>
            <person name="Tunstall T."/>
            <person name="Ryder O.A."/>
            <person name="Dalen L."/>
            <person name="Bruford M.W."/>
        </authorList>
    </citation>
    <scope>NUCLEOTIDE SEQUENCE [LARGE SCALE GENOMIC DNA]</scope>
    <source>
        <strain evidence="13">SBR-YM</strain>
        <tissue evidence="13">Skin</tissue>
    </source>
</reference>
<comment type="catalytic activity">
    <reaction evidence="9">
        <text>cortisone + NADPH + H(+) = cortisol + NADP(+)</text>
        <dbReference type="Rhea" id="RHEA:68616"/>
        <dbReference type="ChEBI" id="CHEBI:15378"/>
        <dbReference type="ChEBI" id="CHEBI:16962"/>
        <dbReference type="ChEBI" id="CHEBI:17650"/>
        <dbReference type="ChEBI" id="CHEBI:57783"/>
        <dbReference type="ChEBI" id="CHEBI:58349"/>
    </reaction>
    <physiologicalReaction direction="right-to-left" evidence="9">
        <dbReference type="Rhea" id="RHEA:68618"/>
    </physiologicalReaction>
</comment>
<feature type="compositionally biased region" description="Gly residues" evidence="11">
    <location>
        <begin position="274"/>
        <end position="285"/>
    </location>
</feature>
<accession>A0A7J7E745</accession>
<proteinExistence type="inferred from homology"/>
<feature type="signal peptide" evidence="12">
    <location>
        <begin position="1"/>
        <end position="15"/>
    </location>
</feature>
<feature type="chain" id="PRO_5029569787" description="Hydroxysteroid 11-beta-dehydrogenase 1-like protein" evidence="12">
    <location>
        <begin position="16"/>
        <end position="389"/>
    </location>
</feature>
<keyword evidence="3" id="KW-0964">Secreted</keyword>
<dbReference type="PANTHER" id="PTHR44279:SF3">
    <property type="entry name" value="HYDROXYSTEROID 11-BETA-DEHYDROGENASE 1-LIKE PROTEIN"/>
    <property type="match status" value="1"/>
</dbReference>
<dbReference type="InterPro" id="IPR002347">
    <property type="entry name" value="SDR_fam"/>
</dbReference>
<feature type="region of interest" description="Disordered" evidence="11">
    <location>
        <begin position="339"/>
        <end position="389"/>
    </location>
</feature>
<evidence type="ECO:0000256" key="11">
    <source>
        <dbReference type="SAM" id="MobiDB-lite"/>
    </source>
</evidence>